<feature type="chain" id="PRO_5001716827" evidence="2">
    <location>
        <begin position="29"/>
        <end position="216"/>
    </location>
</feature>
<reference evidence="3" key="1">
    <citation type="journal article" date="2014" name="Antimicrob. Agents Chemother.">
        <title>Resistome Analysis of Enterobacter cloacae CY01, an Extensively Drug-Resistant Strain Producing VIM-1 Metallo-?-Lactamase from China.</title>
        <authorList>
            <person name="Yang L."/>
            <person name="Wu A.W."/>
            <person name="Su D.H."/>
            <person name="Lin Y.P."/>
            <person name="Chen D.Q."/>
            <person name="Qiu Y.R."/>
        </authorList>
    </citation>
    <scope>NUCLEOTIDE SEQUENCE</scope>
    <source>
        <strain evidence="3">CY01</strain>
        <plasmid evidence="3">pCY-VIM</plasmid>
    </source>
</reference>
<feature type="signal peptide" evidence="2">
    <location>
        <begin position="1"/>
        <end position="28"/>
    </location>
</feature>
<evidence type="ECO:0000256" key="1">
    <source>
        <dbReference type="SAM" id="Coils"/>
    </source>
</evidence>
<feature type="coiled-coil region" evidence="1">
    <location>
        <begin position="46"/>
        <end position="73"/>
    </location>
</feature>
<dbReference type="AlphaFoldDB" id="A0A076U6A4"/>
<dbReference type="SUPFAM" id="SSF101082">
    <property type="entry name" value="Typo IV secretion system protein TraC"/>
    <property type="match status" value="1"/>
</dbReference>
<dbReference type="Gene3D" id="1.20.58.430">
    <property type="entry name" value="Type IV secretion system, VirB5-domain"/>
    <property type="match status" value="1"/>
</dbReference>
<sequence>MSIKISCARKMAGVALAAAIGLSQPAMAGGIPVIDVSSLTQQILQVQHMLSQIEQLKSQLETANKELDSISGVRGLAGVIDSTYDTAVDVDPQGVLDRYGIRSGSDYGMSGDVADLYDSSNQNAATWLAQSEKSLEQAQERFHDLTGLVAQVNNSPDQKDILDLQARIGAEEVMLENEMAKLTMLQSQAEANRAVHAQRVQQMRVESSGEPFELNW</sequence>
<keyword evidence="2" id="KW-0732">Signal</keyword>
<evidence type="ECO:0000313" key="3">
    <source>
        <dbReference type="EMBL" id="AIK02001.1"/>
    </source>
</evidence>
<dbReference type="RefSeq" id="WP_031944125.1">
    <property type="nucleotide sequence ID" value="NC_024987.1"/>
</dbReference>
<geneLocation type="plasmid" evidence="3">
    <name>pCY-VIM</name>
</geneLocation>
<accession>A0A076U6A4</accession>
<dbReference type="Pfam" id="PF07996">
    <property type="entry name" value="T4SS"/>
    <property type="match status" value="2"/>
</dbReference>
<proteinExistence type="predicted"/>
<evidence type="ECO:0000256" key="2">
    <source>
        <dbReference type="SAM" id="SignalP"/>
    </source>
</evidence>
<dbReference type="InterPro" id="IPR014158">
    <property type="entry name" value="T4SS_VirB5"/>
</dbReference>
<dbReference type="CDD" id="cd14262">
    <property type="entry name" value="VirB5_like"/>
    <property type="match status" value="1"/>
</dbReference>
<organism evidence="3">
    <name type="scientific">Enterobacter cloacae</name>
    <dbReference type="NCBI Taxonomy" id="550"/>
    <lineage>
        <taxon>Bacteria</taxon>
        <taxon>Pseudomonadati</taxon>
        <taxon>Pseudomonadota</taxon>
        <taxon>Gammaproteobacteria</taxon>
        <taxon>Enterobacterales</taxon>
        <taxon>Enterobacteriaceae</taxon>
        <taxon>Enterobacter</taxon>
        <taxon>Enterobacter cloacae complex</taxon>
    </lineage>
</organism>
<gene>
    <name evidence="3" type="primary">virB5</name>
</gene>
<dbReference type="EMBL" id="KF998104">
    <property type="protein sequence ID" value="AIK02001.1"/>
    <property type="molecule type" value="Genomic_DNA"/>
</dbReference>
<dbReference type="InterPro" id="IPR023220">
    <property type="entry name" value="T4SS_VirB5-domain"/>
</dbReference>
<name>A0A076U6A4_ENTCL</name>
<protein>
    <submittedName>
        <fullName evidence="3">Type IV secretion protein VirB5</fullName>
    </submittedName>
</protein>
<keyword evidence="1" id="KW-0175">Coiled coil</keyword>
<keyword evidence="3" id="KW-0614">Plasmid</keyword>